<dbReference type="PROSITE" id="PS51257">
    <property type="entry name" value="PROKAR_LIPOPROTEIN"/>
    <property type="match status" value="1"/>
</dbReference>
<keyword evidence="3" id="KW-1185">Reference proteome</keyword>
<feature type="domain" description="Pyrroloquinoline quinone-dependent pyranose dehydrogenase beta-propeller" evidence="1">
    <location>
        <begin position="52"/>
        <end position="389"/>
    </location>
</feature>
<dbReference type="InterPro" id="IPR054539">
    <property type="entry name" value="Beta-prop_PDH"/>
</dbReference>
<dbReference type="Gene3D" id="2.120.10.30">
    <property type="entry name" value="TolB, C-terminal domain"/>
    <property type="match status" value="1"/>
</dbReference>
<dbReference type="PANTHER" id="PTHR19328:SF40">
    <property type="entry name" value="BLL0591 PROTEIN"/>
    <property type="match status" value="1"/>
</dbReference>
<dbReference type="SUPFAM" id="SSF50952">
    <property type="entry name" value="Soluble quinoprotein glucose dehydrogenase"/>
    <property type="match status" value="1"/>
</dbReference>
<dbReference type="EMBL" id="JBHULB010000005">
    <property type="protein sequence ID" value="MFD2585584.1"/>
    <property type="molecule type" value="Genomic_DNA"/>
</dbReference>
<comment type="caution">
    <text evidence="2">The sequence shown here is derived from an EMBL/GenBank/DDBJ whole genome shotgun (WGS) entry which is preliminary data.</text>
</comment>
<accession>A0ABW5MR18</accession>
<evidence type="ECO:0000313" key="2">
    <source>
        <dbReference type="EMBL" id="MFD2585584.1"/>
    </source>
</evidence>
<dbReference type="Proteomes" id="UP001597526">
    <property type="component" value="Unassembled WGS sequence"/>
</dbReference>
<dbReference type="RefSeq" id="WP_377764992.1">
    <property type="nucleotide sequence ID" value="NZ_JBHULB010000005.1"/>
</dbReference>
<proteinExistence type="predicted"/>
<dbReference type="Pfam" id="PF22807">
    <property type="entry name" value="TrAA12"/>
    <property type="match status" value="1"/>
</dbReference>
<gene>
    <name evidence="2" type="ORF">ACFSQJ_01505</name>
</gene>
<dbReference type="PANTHER" id="PTHR19328">
    <property type="entry name" value="HEDGEHOG-INTERACTING PROTEIN"/>
    <property type="match status" value="1"/>
</dbReference>
<protein>
    <submittedName>
        <fullName evidence="2">PQQ-dependent sugar dehydrogenase</fullName>
    </submittedName>
</protein>
<evidence type="ECO:0000259" key="1">
    <source>
        <dbReference type="Pfam" id="PF22807"/>
    </source>
</evidence>
<dbReference type="InterPro" id="IPR011041">
    <property type="entry name" value="Quinoprot_gluc/sorb_DH_b-prop"/>
</dbReference>
<sequence>MKIMIYTTRILVFVFLLCLGYSCKQKESKEDEKKTIIQYDEPISELPIQKLKLPEGFKIEVYADKIDGARSMAMGDDGTLFVGTRNDKTVYAIQDLDKDYKADHIKVLDSTLEVPNGIAFRNGSLYVAEVGRLLRYDNIEAQLDSVPEPVVVYDDYPTEFHHGWKYIAFGPDDKLYVPVGAPCNICDSTVSDKRYATITRMDPDGGNREIYAQGVRNTVGFTWHPETKELWFTDNGRDMLGDDIPPCELNRVSGAGQHFGYPYCHGGLVKDPEFGDQRPCSDFVAPVQAMGAHVAPLGVKFNTGAMFPSKYKNMAFIAEHGSWNRSKKVGYKISLVTLDGNVAINYDTFLDGWLDEENQEAFGRPVDLLFLKDGSMLISDDFGDAIYRVTYDGGSMASATNS</sequence>
<evidence type="ECO:0000313" key="3">
    <source>
        <dbReference type="Proteomes" id="UP001597526"/>
    </source>
</evidence>
<organism evidence="2 3">
    <name type="scientific">Croceitalea marina</name>
    <dbReference type="NCBI Taxonomy" id="1775166"/>
    <lineage>
        <taxon>Bacteria</taxon>
        <taxon>Pseudomonadati</taxon>
        <taxon>Bacteroidota</taxon>
        <taxon>Flavobacteriia</taxon>
        <taxon>Flavobacteriales</taxon>
        <taxon>Flavobacteriaceae</taxon>
        <taxon>Croceitalea</taxon>
    </lineage>
</organism>
<name>A0ABW5MR18_9FLAO</name>
<reference evidence="3" key="1">
    <citation type="journal article" date="2019" name="Int. J. Syst. Evol. Microbiol.">
        <title>The Global Catalogue of Microorganisms (GCM) 10K type strain sequencing project: providing services to taxonomists for standard genome sequencing and annotation.</title>
        <authorList>
            <consortium name="The Broad Institute Genomics Platform"/>
            <consortium name="The Broad Institute Genome Sequencing Center for Infectious Disease"/>
            <person name="Wu L."/>
            <person name="Ma J."/>
        </authorList>
    </citation>
    <scope>NUCLEOTIDE SEQUENCE [LARGE SCALE GENOMIC DNA]</scope>
    <source>
        <strain evidence="3">KCTC 52368</strain>
    </source>
</reference>
<dbReference type="InterPro" id="IPR011042">
    <property type="entry name" value="6-blade_b-propeller_TolB-like"/>
</dbReference>